<dbReference type="Gene3D" id="2.60.40.10">
    <property type="entry name" value="Immunoglobulins"/>
    <property type="match status" value="2"/>
</dbReference>
<dbReference type="RefSeq" id="WP_129224845.1">
    <property type="nucleotide sequence ID" value="NZ_SDOZ01000002.1"/>
</dbReference>
<evidence type="ECO:0000313" key="3">
    <source>
        <dbReference type="EMBL" id="RXZ61807.1"/>
    </source>
</evidence>
<dbReference type="Proteomes" id="UP000291269">
    <property type="component" value="Unassembled WGS sequence"/>
</dbReference>
<dbReference type="OrthoDB" id="2654915at2"/>
<evidence type="ECO:0000256" key="2">
    <source>
        <dbReference type="SAM" id="SignalP"/>
    </source>
</evidence>
<keyword evidence="4" id="KW-1185">Reference proteome</keyword>
<reference evidence="3 4" key="1">
    <citation type="journal article" date="2019" name="Gut">
        <title>Antibiotics-induced monodominance of a novel gut bacterial order.</title>
        <authorList>
            <person name="Hildebrand F."/>
            <person name="Moitinho-Silva L."/>
            <person name="Blasche S."/>
            <person name="Jahn M.T."/>
            <person name="Gossmann T.I."/>
            <person name="Heuerta-Cepas J."/>
            <person name="Hercog R."/>
            <person name="Luetge M."/>
            <person name="Bahram M."/>
            <person name="Pryszlak A."/>
            <person name="Alves R.J."/>
            <person name="Waszak S.M."/>
            <person name="Zhu A."/>
            <person name="Ye L."/>
            <person name="Costea P.I."/>
            <person name="Aalvink S."/>
            <person name="Belzer C."/>
            <person name="Forslund S.K."/>
            <person name="Sunagawa S."/>
            <person name="Hentschel U."/>
            <person name="Merten C."/>
            <person name="Patil K.R."/>
            <person name="Benes V."/>
            <person name="Bork P."/>
        </authorList>
    </citation>
    <scope>NUCLEOTIDE SEQUENCE [LARGE SCALE GENOMIC DNA]</scope>
    <source>
        <strain evidence="3 4">HDS1380</strain>
    </source>
</reference>
<sequence length="843" mass="89583">MKRKLIAILAAVTLLCSVFVGMTFSASAEGERGFGMSKSEWKDFFGQVKEYDDGIGIGADANLQLPLYGETISLAMQFSIVPDTDFWYVLAFANNADFSAGSVHTGPNTGCFVIMMQPGADSMNFNVFHWKEKDGALARTDIALGALPVEGGLQAGVPFTVDIALFGENPSITVKQGDKTCVYDKGSHAELANISRAQISDAYGRTYLNTASYAAGEGTLKELKFTSISTLGGVEDVRNWSGAGISAVSGGVQLTGSAQYLRAVDMSSKYLKLTLDVKMIIGNVDAWIALGFGKTPALPTANQAGLNIMMRNQAGKIAMQPEINAFGGEGAVLKTTDFGLGKITIEMEEVEGKMVFSINRKVVSHETFDALTFADFTDENGCFYFSFGSFVQGDQSTNNVEVLGITTDIKAKENIYIEVSDMPESGMVGTAVTLPEGKVVQADGEEIAADITVTDPEGSDVAVTDGKFTPAVKGEYTVVYSAEDSKGNKASNTYKITVVDPDDALSMDSIKDMNNWHAPYGGVSAVDAGMQVFAHSYYKLPLSMNEGALRATFHINGLWDGNDTDEATSTDAWVAVGFVNKPAITAPGGFAADGLYVRLNNKDGKLLVSVHYFSPFGAEDIAIEDTFANESDALGDVTIEIQKKDEGVRLFVNGKEMRHENLKKVYYSDLVDANNCTYLALSAYDNDDADQKLPNVQTRCFTLTALSHEKTEVVEDTTPPVITVSGVPTEGTVGEKVILPPATVTDDLDSGLTEKISVKGPDGKSVAVVNNSFTPQEAGTYTIVYSASDSAGNKAQDQTFTIVVKAAAGGGCGSSFAAEGAVLALVCVLGAAALVLTAFRKKN</sequence>
<dbReference type="InterPro" id="IPR013783">
    <property type="entry name" value="Ig-like_fold"/>
</dbReference>
<organism evidence="3 4">
    <name type="scientific">Candidatus Borkfalkia ceftriaxoniphila</name>
    <dbReference type="NCBI Taxonomy" id="2508949"/>
    <lineage>
        <taxon>Bacteria</taxon>
        <taxon>Bacillati</taxon>
        <taxon>Bacillota</taxon>
        <taxon>Clostridia</taxon>
        <taxon>Christensenellales</taxon>
        <taxon>Christensenellaceae</taxon>
        <taxon>Candidatus Borkfalkia</taxon>
    </lineage>
</organism>
<evidence type="ECO:0000256" key="1">
    <source>
        <dbReference type="SAM" id="Phobius"/>
    </source>
</evidence>
<feature type="chain" id="PRO_5020701060" description="DUF5011 domain-containing protein" evidence="2">
    <location>
        <begin position="29"/>
        <end position="843"/>
    </location>
</feature>
<evidence type="ECO:0000313" key="4">
    <source>
        <dbReference type="Proteomes" id="UP000291269"/>
    </source>
</evidence>
<gene>
    <name evidence="3" type="ORF">ESZ91_05305</name>
</gene>
<keyword evidence="1" id="KW-0472">Membrane</keyword>
<proteinExistence type="predicted"/>
<dbReference type="AlphaFoldDB" id="A0A4Q2KCT2"/>
<accession>A0A4Q2KCT2</accession>
<keyword evidence="1" id="KW-0812">Transmembrane</keyword>
<comment type="caution">
    <text evidence="3">The sequence shown here is derived from an EMBL/GenBank/DDBJ whole genome shotgun (WGS) entry which is preliminary data.</text>
</comment>
<keyword evidence="2" id="KW-0732">Signal</keyword>
<dbReference type="EMBL" id="SDOZ01000002">
    <property type="protein sequence ID" value="RXZ61807.1"/>
    <property type="molecule type" value="Genomic_DNA"/>
</dbReference>
<feature type="transmembrane region" description="Helical" evidence="1">
    <location>
        <begin position="821"/>
        <end position="839"/>
    </location>
</feature>
<evidence type="ECO:0008006" key="5">
    <source>
        <dbReference type="Google" id="ProtNLM"/>
    </source>
</evidence>
<protein>
    <recommendedName>
        <fullName evidence="5">DUF5011 domain-containing protein</fullName>
    </recommendedName>
</protein>
<keyword evidence="1" id="KW-1133">Transmembrane helix</keyword>
<feature type="signal peptide" evidence="2">
    <location>
        <begin position="1"/>
        <end position="28"/>
    </location>
</feature>
<name>A0A4Q2KCT2_9FIRM</name>